<dbReference type="InterPro" id="IPR037191">
    <property type="entry name" value="VPS9_dom_sf"/>
</dbReference>
<dbReference type="InterPro" id="IPR045046">
    <property type="entry name" value="Vps9-like"/>
</dbReference>
<dbReference type="SUPFAM" id="SSF109993">
    <property type="entry name" value="VPS9 domain"/>
    <property type="match status" value="1"/>
</dbReference>
<name>S7QBH5_GLOTA</name>
<dbReference type="OrthoDB" id="10264848at2759"/>
<dbReference type="eggNOG" id="KOG2319">
    <property type="taxonomic scope" value="Eukaryota"/>
</dbReference>
<dbReference type="Proteomes" id="UP000030669">
    <property type="component" value="Unassembled WGS sequence"/>
</dbReference>
<dbReference type="GO" id="GO:0030139">
    <property type="term" value="C:endocytic vesicle"/>
    <property type="evidence" value="ECO:0007669"/>
    <property type="project" value="TreeGrafter"/>
</dbReference>
<feature type="compositionally biased region" description="Acidic residues" evidence="1">
    <location>
        <begin position="741"/>
        <end position="757"/>
    </location>
</feature>
<dbReference type="KEGG" id="gtr:GLOTRDRAFT_121068"/>
<feature type="compositionally biased region" description="Basic and acidic residues" evidence="1">
    <location>
        <begin position="758"/>
        <end position="767"/>
    </location>
</feature>
<feature type="compositionally biased region" description="Polar residues" evidence="1">
    <location>
        <begin position="809"/>
        <end position="818"/>
    </location>
</feature>
<dbReference type="GO" id="GO:0016192">
    <property type="term" value="P:vesicle-mediated transport"/>
    <property type="evidence" value="ECO:0007669"/>
    <property type="project" value="InterPro"/>
</dbReference>
<dbReference type="GO" id="GO:0005829">
    <property type="term" value="C:cytosol"/>
    <property type="evidence" value="ECO:0007669"/>
    <property type="project" value="TreeGrafter"/>
</dbReference>
<feature type="region of interest" description="Disordered" evidence="1">
    <location>
        <begin position="78"/>
        <end position="97"/>
    </location>
</feature>
<feature type="compositionally biased region" description="Low complexity" evidence="1">
    <location>
        <begin position="846"/>
        <end position="856"/>
    </location>
</feature>
<dbReference type="Gene3D" id="1.20.1050.80">
    <property type="entry name" value="VPS9 domain"/>
    <property type="match status" value="2"/>
</dbReference>
<evidence type="ECO:0000256" key="1">
    <source>
        <dbReference type="SAM" id="MobiDB-lite"/>
    </source>
</evidence>
<feature type="region of interest" description="Disordered" evidence="1">
    <location>
        <begin position="705"/>
        <end position="856"/>
    </location>
</feature>
<reference evidence="3 4" key="1">
    <citation type="journal article" date="2012" name="Science">
        <title>The Paleozoic origin of enzymatic lignin decomposition reconstructed from 31 fungal genomes.</title>
        <authorList>
            <person name="Floudas D."/>
            <person name="Binder M."/>
            <person name="Riley R."/>
            <person name="Barry K."/>
            <person name="Blanchette R.A."/>
            <person name="Henrissat B."/>
            <person name="Martinez A.T."/>
            <person name="Otillar R."/>
            <person name="Spatafora J.W."/>
            <person name="Yadav J.S."/>
            <person name="Aerts A."/>
            <person name="Benoit I."/>
            <person name="Boyd A."/>
            <person name="Carlson A."/>
            <person name="Copeland A."/>
            <person name="Coutinho P.M."/>
            <person name="de Vries R.P."/>
            <person name="Ferreira P."/>
            <person name="Findley K."/>
            <person name="Foster B."/>
            <person name="Gaskell J."/>
            <person name="Glotzer D."/>
            <person name="Gorecki P."/>
            <person name="Heitman J."/>
            <person name="Hesse C."/>
            <person name="Hori C."/>
            <person name="Igarashi K."/>
            <person name="Jurgens J.A."/>
            <person name="Kallen N."/>
            <person name="Kersten P."/>
            <person name="Kohler A."/>
            <person name="Kuees U."/>
            <person name="Kumar T.K.A."/>
            <person name="Kuo A."/>
            <person name="LaButti K."/>
            <person name="Larrondo L.F."/>
            <person name="Lindquist E."/>
            <person name="Ling A."/>
            <person name="Lombard V."/>
            <person name="Lucas S."/>
            <person name="Lundell T."/>
            <person name="Martin R."/>
            <person name="McLaughlin D.J."/>
            <person name="Morgenstern I."/>
            <person name="Morin E."/>
            <person name="Murat C."/>
            <person name="Nagy L.G."/>
            <person name="Nolan M."/>
            <person name="Ohm R.A."/>
            <person name="Patyshakuliyeva A."/>
            <person name="Rokas A."/>
            <person name="Ruiz-Duenas F.J."/>
            <person name="Sabat G."/>
            <person name="Salamov A."/>
            <person name="Samejima M."/>
            <person name="Schmutz J."/>
            <person name="Slot J.C."/>
            <person name="St John F."/>
            <person name="Stenlid J."/>
            <person name="Sun H."/>
            <person name="Sun S."/>
            <person name="Syed K."/>
            <person name="Tsang A."/>
            <person name="Wiebenga A."/>
            <person name="Young D."/>
            <person name="Pisabarro A."/>
            <person name="Eastwood D.C."/>
            <person name="Martin F."/>
            <person name="Cullen D."/>
            <person name="Grigoriev I.V."/>
            <person name="Hibbett D.S."/>
        </authorList>
    </citation>
    <scope>NUCLEOTIDE SEQUENCE [LARGE SCALE GENOMIC DNA]</scope>
    <source>
        <strain evidence="3 4">ATCC 11539</strain>
    </source>
</reference>
<dbReference type="GO" id="GO:0005085">
    <property type="term" value="F:guanyl-nucleotide exchange factor activity"/>
    <property type="evidence" value="ECO:0007669"/>
    <property type="project" value="InterPro"/>
</dbReference>
<evidence type="ECO:0000313" key="3">
    <source>
        <dbReference type="EMBL" id="EPQ56707.1"/>
    </source>
</evidence>
<evidence type="ECO:0000259" key="2">
    <source>
        <dbReference type="PROSITE" id="PS51205"/>
    </source>
</evidence>
<feature type="region of interest" description="Disordered" evidence="1">
    <location>
        <begin position="1"/>
        <end position="69"/>
    </location>
</feature>
<dbReference type="OMA" id="VKSNPPH"/>
<dbReference type="Pfam" id="PF02204">
    <property type="entry name" value="VPS9"/>
    <property type="match status" value="1"/>
</dbReference>
<sequence>MTSRDSLFPSASIGRGQGLHIQRVSSQESLTAHPLLSPSSPKHAQSPSSSSLDLPSQPGSPAPRYVPYTPRQRVAPTSATTGATMHPVPPQQPQQGGATTKLQLMNLKAAAQNIGLDGASVGWAILEKLESITDGDAEWNDVWSALTNGKATLLLPLEPNTSHDPITVDVVADHVVLCDGPSRNDAPVVFLSGLRGTLTDESLTVRSSLSPASAPFRAILDPATRAAALAALPPLPPAPAPAPYPAFAAAGAAGPPYAVNAGEGAEEAAARMQEFYDALEEDLRAGGKRRAEKEKEGEDGDERGSPRDKGVSEARRREIMEVVERTICEVFYDRLFRQPASDDAQHDEALASRIAALNMLDLGLEHLGVDAGSVSADVEVIVKACGTTLSQLELSECRCPADKAAVLVAAHKIIVDGLSRLPPIHLKSESEIEEKTPRASTFGKNSPSHDEDDVPKSPAASTTAIASPEPGTAVSPPVVSSPQAVPALAIPPEEHTESNPVETTKPASLAEPPASPILTVSPPPESEHKPTPVSGDVLLPLVIYAVVKANPPRLVSNLLYTQRFRNHNVGGEESYCLINLMAVAEFLENVDLGALGFKEEETKVLSAADLKPIPVALGNSPTQPLAANLRGRVEQQVDAITGSANRMISGVVSSVDTSFGALRALLPGGSDQPALQDAAPWHRPGFGLLRRESGFSIASLAASLPGRERARPADEEKGQQMVEVSSRPGSDSSGSGTSETGSEDEDDGEEEEEEAEVEVEHDARSIRSFESMMSERRKKAQVPTGRRSLADRLAQVPGLGRLGHGGEAESSSLASKVKTSPPPSRRSSLLPPAPPPIPNRFDTPVSSRPTSPSSISIRLAPPKQRFLECAEDDLKISEVGELLREYRRLVEGVRAMGGFDENRGRDF</sequence>
<feature type="compositionally biased region" description="Low complexity" evidence="1">
    <location>
        <begin position="37"/>
        <end position="59"/>
    </location>
</feature>
<feature type="region of interest" description="Disordered" evidence="1">
    <location>
        <begin position="428"/>
        <end position="533"/>
    </location>
</feature>
<feature type="domain" description="VPS9" evidence="2">
    <location>
        <begin position="344"/>
        <end position="596"/>
    </location>
</feature>
<dbReference type="GeneID" id="19300700"/>
<accession>S7QBH5</accession>
<feature type="compositionally biased region" description="Low complexity" evidence="1">
    <location>
        <begin position="456"/>
        <end position="488"/>
    </location>
</feature>
<dbReference type="EMBL" id="KB469300">
    <property type="protein sequence ID" value="EPQ56707.1"/>
    <property type="molecule type" value="Genomic_DNA"/>
</dbReference>
<dbReference type="STRING" id="670483.S7QBH5"/>
<gene>
    <name evidence="3" type="ORF">GLOTRDRAFT_121068</name>
</gene>
<organism evidence="3 4">
    <name type="scientific">Gloeophyllum trabeum (strain ATCC 11539 / FP-39264 / Madison 617)</name>
    <name type="common">Brown rot fungus</name>
    <dbReference type="NCBI Taxonomy" id="670483"/>
    <lineage>
        <taxon>Eukaryota</taxon>
        <taxon>Fungi</taxon>
        <taxon>Dikarya</taxon>
        <taxon>Basidiomycota</taxon>
        <taxon>Agaricomycotina</taxon>
        <taxon>Agaricomycetes</taxon>
        <taxon>Gloeophyllales</taxon>
        <taxon>Gloeophyllaceae</taxon>
        <taxon>Gloeophyllum</taxon>
    </lineage>
</organism>
<dbReference type="GO" id="GO:0031267">
    <property type="term" value="F:small GTPase binding"/>
    <property type="evidence" value="ECO:0007669"/>
    <property type="project" value="TreeGrafter"/>
</dbReference>
<dbReference type="PANTHER" id="PTHR23101">
    <property type="entry name" value="RAB GDP/GTP EXCHANGE FACTOR"/>
    <property type="match status" value="1"/>
</dbReference>
<feature type="compositionally biased region" description="Low complexity" evidence="1">
    <location>
        <begin position="722"/>
        <end position="740"/>
    </location>
</feature>
<dbReference type="PROSITE" id="PS51205">
    <property type="entry name" value="VPS9"/>
    <property type="match status" value="1"/>
</dbReference>
<dbReference type="InterPro" id="IPR003123">
    <property type="entry name" value="VPS9"/>
</dbReference>
<feature type="compositionally biased region" description="Basic and acidic residues" evidence="1">
    <location>
        <begin position="706"/>
        <end position="718"/>
    </location>
</feature>
<protein>
    <recommendedName>
        <fullName evidence="2">VPS9 domain-containing protein</fullName>
    </recommendedName>
</protein>
<evidence type="ECO:0000313" key="4">
    <source>
        <dbReference type="Proteomes" id="UP000030669"/>
    </source>
</evidence>
<keyword evidence="4" id="KW-1185">Reference proteome</keyword>
<dbReference type="AlphaFoldDB" id="S7QBH5"/>
<proteinExistence type="predicted"/>
<dbReference type="RefSeq" id="XP_007865387.1">
    <property type="nucleotide sequence ID" value="XM_007867196.1"/>
</dbReference>
<feature type="compositionally biased region" description="Basic and acidic residues" evidence="1">
    <location>
        <begin position="428"/>
        <end position="437"/>
    </location>
</feature>
<dbReference type="HOGENOM" id="CLU_009189_0_0_1"/>
<feature type="region of interest" description="Disordered" evidence="1">
    <location>
        <begin position="284"/>
        <end position="314"/>
    </location>
</feature>
<dbReference type="PANTHER" id="PTHR23101:SF25">
    <property type="entry name" value="GTPASE-ACTIVATING PROTEIN AND VPS9 DOMAIN-CONTAINING PROTEIN 1"/>
    <property type="match status" value="1"/>
</dbReference>